<evidence type="ECO:0000313" key="8">
    <source>
        <dbReference type="Proteomes" id="UP000182544"/>
    </source>
</evidence>
<accession>A0A1K2IDL3</accession>
<dbReference type="InterPro" id="IPR058626">
    <property type="entry name" value="MdtA-like_b-barrel"/>
</dbReference>
<evidence type="ECO:0000256" key="2">
    <source>
        <dbReference type="ARBA" id="ARBA00009477"/>
    </source>
</evidence>
<comment type="subcellular location">
    <subcellularLocation>
        <location evidence="1">Cell envelope</location>
    </subcellularLocation>
</comment>
<dbReference type="Pfam" id="PF25917">
    <property type="entry name" value="BSH_RND"/>
    <property type="match status" value="1"/>
</dbReference>
<dbReference type="AlphaFoldDB" id="A0A1K2IDL3"/>
<dbReference type="Gene3D" id="1.10.287.470">
    <property type="entry name" value="Helix hairpin bin"/>
    <property type="match status" value="1"/>
</dbReference>
<dbReference type="GO" id="GO:0046677">
    <property type="term" value="P:response to antibiotic"/>
    <property type="evidence" value="ECO:0007669"/>
    <property type="project" value="TreeGrafter"/>
</dbReference>
<dbReference type="Gene3D" id="2.40.50.100">
    <property type="match status" value="1"/>
</dbReference>
<organism evidence="7 8">
    <name type="scientific">Flaviramulus basaltis</name>
    <dbReference type="NCBI Taxonomy" id="369401"/>
    <lineage>
        <taxon>Bacteria</taxon>
        <taxon>Pseudomonadati</taxon>
        <taxon>Bacteroidota</taxon>
        <taxon>Flavobacteriia</taxon>
        <taxon>Flavobacteriales</taxon>
        <taxon>Flavobacteriaceae</taxon>
        <taxon>Flaviramulus</taxon>
    </lineage>
</organism>
<evidence type="ECO:0000313" key="7">
    <source>
        <dbReference type="EMBL" id="SFZ90481.1"/>
    </source>
</evidence>
<dbReference type="Gene3D" id="2.40.420.20">
    <property type="match status" value="1"/>
</dbReference>
<dbReference type="EMBL" id="FPKV01000001">
    <property type="protein sequence ID" value="SFZ90481.1"/>
    <property type="molecule type" value="Genomic_DNA"/>
</dbReference>
<evidence type="ECO:0000256" key="1">
    <source>
        <dbReference type="ARBA" id="ARBA00004196"/>
    </source>
</evidence>
<dbReference type="InterPro" id="IPR058627">
    <property type="entry name" value="MdtA-like_C"/>
</dbReference>
<dbReference type="PANTHER" id="PTHR30158">
    <property type="entry name" value="ACRA/E-RELATED COMPONENT OF DRUG EFFLUX TRANSPORTER"/>
    <property type="match status" value="1"/>
</dbReference>
<sequence length="377" mass="41038">MKKINQYVVLALSITTLILSSCANKQENQQAAQRPPSPFPVAQIQHKTVVGYETYPTNIEGIINSDVRAKVSGYIQKVFVDEGQKVRKGQALFKLETQSLSQDAGAAKARINVAQVEVDKLIPLVEKNIISPVQLETAKANLAQAKANYSSIAANIGYATVSSPVDGYVGAIQFREGSLVSPGDETPLTTVSDIKEVYAFFTLNESDYLDFLQNTEGKNLAEKIANFPEVSLILANGKTYSEKGKIETSTGQINQNTGTVSFRAVFNNPNQLLTNGNSGKIKIPTVYENATVIPQEATYEQQGNVMVFKLGENNTVSSSILKIKANIDNLYVIESGVKEGDKIVVTGVGKLRNDMPISPQEVPFDSIVKPIEKLFKN</sequence>
<dbReference type="GO" id="GO:0022857">
    <property type="term" value="F:transmembrane transporter activity"/>
    <property type="evidence" value="ECO:0007669"/>
    <property type="project" value="InterPro"/>
</dbReference>
<keyword evidence="3" id="KW-0732">Signal</keyword>
<evidence type="ECO:0000259" key="5">
    <source>
        <dbReference type="Pfam" id="PF25944"/>
    </source>
</evidence>
<evidence type="ECO:0000256" key="3">
    <source>
        <dbReference type="SAM" id="SignalP"/>
    </source>
</evidence>
<dbReference type="Gene3D" id="2.40.30.170">
    <property type="match status" value="1"/>
</dbReference>
<dbReference type="Pfam" id="PF25967">
    <property type="entry name" value="RND-MFP_C"/>
    <property type="match status" value="1"/>
</dbReference>
<protein>
    <submittedName>
        <fullName evidence="7">Membrane fusion protein, multidrug efflux system</fullName>
    </submittedName>
</protein>
<dbReference type="Proteomes" id="UP000182544">
    <property type="component" value="Unassembled WGS sequence"/>
</dbReference>
<dbReference type="Pfam" id="PF25944">
    <property type="entry name" value="Beta-barrel_RND"/>
    <property type="match status" value="1"/>
</dbReference>
<feature type="domain" description="Multidrug resistance protein MdtA-like barrel-sandwich hybrid" evidence="4">
    <location>
        <begin position="66"/>
        <end position="191"/>
    </location>
</feature>
<keyword evidence="8" id="KW-1185">Reference proteome</keyword>
<dbReference type="STRING" id="369401.SAMN05428642_101961"/>
<evidence type="ECO:0000259" key="6">
    <source>
        <dbReference type="Pfam" id="PF25967"/>
    </source>
</evidence>
<feature type="domain" description="Multidrug resistance protein MdtA-like beta-barrel" evidence="5">
    <location>
        <begin position="197"/>
        <end position="280"/>
    </location>
</feature>
<dbReference type="GO" id="GO:0005886">
    <property type="term" value="C:plasma membrane"/>
    <property type="evidence" value="ECO:0007669"/>
    <property type="project" value="TreeGrafter"/>
</dbReference>
<name>A0A1K2IDL3_9FLAO</name>
<dbReference type="PROSITE" id="PS51257">
    <property type="entry name" value="PROKAR_LIPOPROTEIN"/>
    <property type="match status" value="1"/>
</dbReference>
<gene>
    <name evidence="7" type="ORF">SAMN05428642_101961</name>
</gene>
<feature type="chain" id="PRO_5012408196" evidence="3">
    <location>
        <begin position="26"/>
        <end position="377"/>
    </location>
</feature>
<dbReference type="NCBIfam" id="TIGR01730">
    <property type="entry name" value="RND_mfp"/>
    <property type="match status" value="1"/>
</dbReference>
<dbReference type="PANTHER" id="PTHR30158:SF23">
    <property type="entry name" value="MULTIDRUG RESISTANCE PROTEIN MEXA"/>
    <property type="match status" value="1"/>
</dbReference>
<comment type="similarity">
    <text evidence="2">Belongs to the membrane fusion protein (MFP) (TC 8.A.1) family.</text>
</comment>
<feature type="signal peptide" evidence="3">
    <location>
        <begin position="1"/>
        <end position="25"/>
    </location>
</feature>
<reference evidence="7 8" key="1">
    <citation type="submission" date="2016-10" db="EMBL/GenBank/DDBJ databases">
        <authorList>
            <person name="de Groot N.N."/>
        </authorList>
    </citation>
    <scope>NUCLEOTIDE SEQUENCE [LARGE SCALE GENOMIC DNA]</scope>
    <source>
        <strain evidence="7 8">DSM 18180</strain>
    </source>
</reference>
<dbReference type="OrthoDB" id="9801814at2"/>
<proteinExistence type="inferred from homology"/>
<evidence type="ECO:0000259" key="4">
    <source>
        <dbReference type="Pfam" id="PF25917"/>
    </source>
</evidence>
<dbReference type="InterPro" id="IPR006143">
    <property type="entry name" value="RND_pump_MFP"/>
</dbReference>
<feature type="domain" description="Multidrug resistance protein MdtA-like C-terminal permuted SH3" evidence="6">
    <location>
        <begin position="289"/>
        <end position="349"/>
    </location>
</feature>
<dbReference type="RefSeq" id="WP_072400587.1">
    <property type="nucleotide sequence ID" value="NZ_FPKV01000001.1"/>
</dbReference>
<dbReference type="InterPro" id="IPR058625">
    <property type="entry name" value="MdtA-like_BSH"/>
</dbReference>
<dbReference type="SUPFAM" id="SSF111369">
    <property type="entry name" value="HlyD-like secretion proteins"/>
    <property type="match status" value="1"/>
</dbReference>
<dbReference type="GO" id="GO:0030313">
    <property type="term" value="C:cell envelope"/>
    <property type="evidence" value="ECO:0007669"/>
    <property type="project" value="UniProtKB-SubCell"/>
</dbReference>